<dbReference type="EMBL" id="BAAAZR010000001">
    <property type="protein sequence ID" value="GAA3787059.1"/>
    <property type="molecule type" value="Genomic_DNA"/>
</dbReference>
<sequence length="69" mass="7591">MVLPSFDCLSRQAKEAAFDARSYRMYGDVRYRFTNLVEVGLASLAVRSSGGAAPRFTRGSVRSITNELA</sequence>
<organism evidence="1 2">
    <name type="scientific">Sphaerisporangium flaviroseum</name>
    <dbReference type="NCBI Taxonomy" id="509199"/>
    <lineage>
        <taxon>Bacteria</taxon>
        <taxon>Bacillati</taxon>
        <taxon>Actinomycetota</taxon>
        <taxon>Actinomycetes</taxon>
        <taxon>Streptosporangiales</taxon>
        <taxon>Streptosporangiaceae</taxon>
        <taxon>Sphaerisporangium</taxon>
    </lineage>
</organism>
<gene>
    <name evidence="1" type="ORF">GCM10022226_01580</name>
</gene>
<comment type="caution">
    <text evidence="1">The sequence shown here is derived from an EMBL/GenBank/DDBJ whole genome shotgun (WGS) entry which is preliminary data.</text>
</comment>
<accession>A0ABP7HAV3</accession>
<proteinExistence type="predicted"/>
<name>A0ABP7HAV3_9ACTN</name>
<reference evidence="2" key="1">
    <citation type="journal article" date="2019" name="Int. J. Syst. Evol. Microbiol.">
        <title>The Global Catalogue of Microorganisms (GCM) 10K type strain sequencing project: providing services to taxonomists for standard genome sequencing and annotation.</title>
        <authorList>
            <consortium name="The Broad Institute Genomics Platform"/>
            <consortium name="The Broad Institute Genome Sequencing Center for Infectious Disease"/>
            <person name="Wu L."/>
            <person name="Ma J."/>
        </authorList>
    </citation>
    <scope>NUCLEOTIDE SEQUENCE [LARGE SCALE GENOMIC DNA]</scope>
    <source>
        <strain evidence="2">JCM 16908</strain>
    </source>
</reference>
<keyword evidence="2" id="KW-1185">Reference proteome</keyword>
<evidence type="ECO:0000313" key="2">
    <source>
        <dbReference type="Proteomes" id="UP001500888"/>
    </source>
</evidence>
<dbReference type="Proteomes" id="UP001500888">
    <property type="component" value="Unassembled WGS sequence"/>
</dbReference>
<protein>
    <submittedName>
        <fullName evidence="1">Uncharacterized protein</fullName>
    </submittedName>
</protein>
<evidence type="ECO:0000313" key="1">
    <source>
        <dbReference type="EMBL" id="GAA3787059.1"/>
    </source>
</evidence>